<comment type="similarity">
    <text evidence="1">Belongs to the caprin family.</text>
</comment>
<dbReference type="InterPro" id="IPR041637">
    <property type="entry name" value="Caprin-1_dimer"/>
</dbReference>
<evidence type="ECO:0000256" key="3">
    <source>
        <dbReference type="SAM" id="MobiDB-lite"/>
    </source>
</evidence>
<name>A0A914VZT4_9BILA</name>
<dbReference type="PANTHER" id="PTHR22922">
    <property type="entry name" value="GPI-ANCHORED PROTEIN P137"/>
    <property type="match status" value="1"/>
</dbReference>
<keyword evidence="2" id="KW-0175">Coiled coil</keyword>
<feature type="domain" description="Caprin-1 dimerization" evidence="4">
    <location>
        <begin position="110"/>
        <end position="226"/>
    </location>
</feature>
<dbReference type="Pfam" id="PF18293">
    <property type="entry name" value="Caprin-1_dimer"/>
    <property type="match status" value="1"/>
</dbReference>
<organism evidence="5 6">
    <name type="scientific">Plectus sambesii</name>
    <dbReference type="NCBI Taxonomy" id="2011161"/>
    <lineage>
        <taxon>Eukaryota</taxon>
        <taxon>Metazoa</taxon>
        <taxon>Ecdysozoa</taxon>
        <taxon>Nematoda</taxon>
        <taxon>Chromadorea</taxon>
        <taxon>Plectida</taxon>
        <taxon>Plectina</taxon>
        <taxon>Plectoidea</taxon>
        <taxon>Plectidae</taxon>
        <taxon>Plectus</taxon>
    </lineage>
</organism>
<protein>
    <submittedName>
        <fullName evidence="6">Caprin-1 dimerization domain-containing protein</fullName>
    </submittedName>
</protein>
<feature type="compositionally biased region" description="Polar residues" evidence="3">
    <location>
        <begin position="257"/>
        <end position="278"/>
    </location>
</feature>
<evidence type="ECO:0000313" key="5">
    <source>
        <dbReference type="Proteomes" id="UP000887566"/>
    </source>
</evidence>
<dbReference type="InterPro" id="IPR028816">
    <property type="entry name" value="Caprin"/>
</dbReference>
<dbReference type="Proteomes" id="UP000887566">
    <property type="component" value="Unplaced"/>
</dbReference>
<accession>A0A914VZT4</accession>
<feature type="compositionally biased region" description="Gly residues" evidence="3">
    <location>
        <begin position="473"/>
        <end position="508"/>
    </location>
</feature>
<feature type="region of interest" description="Disordered" evidence="3">
    <location>
        <begin position="229"/>
        <end position="278"/>
    </location>
</feature>
<feature type="coiled-coil region" evidence="2">
    <location>
        <begin position="36"/>
        <end position="111"/>
    </location>
</feature>
<reference evidence="6" key="1">
    <citation type="submission" date="2022-11" db="UniProtKB">
        <authorList>
            <consortium name="WormBaseParasite"/>
        </authorList>
    </citation>
    <scope>IDENTIFICATION</scope>
</reference>
<dbReference type="WBParaSite" id="PSAMB.scaffold2733size21590.g18942.t1">
    <property type="protein sequence ID" value="PSAMB.scaffold2733size21590.g18942.t1"/>
    <property type="gene ID" value="PSAMB.scaffold2733size21590.g18942"/>
</dbReference>
<dbReference type="GO" id="GO:0003723">
    <property type="term" value="F:RNA binding"/>
    <property type="evidence" value="ECO:0007669"/>
    <property type="project" value="TreeGrafter"/>
</dbReference>
<proteinExistence type="inferred from homology"/>
<dbReference type="AlphaFoldDB" id="A0A914VZT4"/>
<feature type="region of interest" description="Disordered" evidence="3">
    <location>
        <begin position="1"/>
        <end position="32"/>
    </location>
</feature>
<feature type="compositionally biased region" description="Gly residues" evidence="3">
    <location>
        <begin position="431"/>
        <end position="451"/>
    </location>
</feature>
<evidence type="ECO:0000256" key="2">
    <source>
        <dbReference type="SAM" id="Coils"/>
    </source>
</evidence>
<dbReference type="PANTHER" id="PTHR22922:SF19">
    <property type="entry name" value="CAPRIN HOMOLOG"/>
    <property type="match status" value="1"/>
</dbReference>
<dbReference type="GO" id="GO:0005737">
    <property type="term" value="C:cytoplasm"/>
    <property type="evidence" value="ECO:0007669"/>
    <property type="project" value="TreeGrafter"/>
</dbReference>
<evidence type="ECO:0000256" key="1">
    <source>
        <dbReference type="ARBA" id="ARBA00007950"/>
    </source>
</evidence>
<evidence type="ECO:0000313" key="6">
    <source>
        <dbReference type="WBParaSite" id="PSAMB.scaffold2733size21590.g18942.t1"/>
    </source>
</evidence>
<keyword evidence="5" id="KW-1185">Reference proteome</keyword>
<feature type="region of interest" description="Disordered" evidence="3">
    <location>
        <begin position="350"/>
        <end position="508"/>
    </location>
</feature>
<evidence type="ECO:0000259" key="4">
    <source>
        <dbReference type="Pfam" id="PF18293"/>
    </source>
</evidence>
<sequence>MPAATTKPVVAADTKQVPSKEGSKEPDNSNPIQKVVEMVEKKIRNLEKRRLKLDQYQEDQKNGKELTPEQLVAVSRIADVEQQLDFARDIQKNVQAQLKDYQKTIKETQKREFRERQQNEVGRIRELLQYQEMLNLLGKEPVKQAFMNGTDGAVKLSSEEIKLCDELFAVICPSMENVTSGEWRDKLESASQRAFSLLTGSQKHLIGDSDGKSLKNLLDRIVSCEYVSHNRGGSPDSKNVDDSDRASPSGGDEAAASVTSTSPDISAPTSKKNSVPNVVFVSNGQPTGPITTGVHFLSGDEIVSGGHLPMQSAYPSQANYHPYNVHQVYSSGAALQNIGYNYPSATMSAPDPPPPIPLPGDLHSHPMMPSPPAHAKPLDPNAPTFVSDDGTTGSAQRMDGAVHDKSSAEAFAPDESSGGRGGRGYRERGGGARGGNRGGGSGFYRGRGGFRGSRDGGNDGGGSYRYHQSSGQPRGGGGGVRGGVRGGNRGGGGGGGRSRGGPGDGAHA</sequence>